<keyword evidence="3" id="KW-1185">Reference proteome</keyword>
<gene>
    <name evidence="2" type="ORF">M3B43_07300</name>
</gene>
<dbReference type="InterPro" id="IPR020471">
    <property type="entry name" value="AKR"/>
</dbReference>
<evidence type="ECO:0000259" key="1">
    <source>
        <dbReference type="Pfam" id="PF00248"/>
    </source>
</evidence>
<feature type="domain" description="NADP-dependent oxidoreductase" evidence="1">
    <location>
        <begin position="11"/>
        <end position="59"/>
    </location>
</feature>
<organism evidence="2 3">
    <name type="scientific">Nesterenkonia massiliensis</name>
    <dbReference type="NCBI Taxonomy" id="1232429"/>
    <lineage>
        <taxon>Bacteria</taxon>
        <taxon>Bacillati</taxon>
        <taxon>Actinomycetota</taxon>
        <taxon>Actinomycetes</taxon>
        <taxon>Micrococcales</taxon>
        <taxon>Micrococcaceae</taxon>
        <taxon>Nesterenkonia</taxon>
    </lineage>
</organism>
<dbReference type="PANTHER" id="PTHR42686:SF1">
    <property type="entry name" value="GH17980P-RELATED"/>
    <property type="match status" value="1"/>
</dbReference>
<dbReference type="PANTHER" id="PTHR42686">
    <property type="entry name" value="GH17980P-RELATED"/>
    <property type="match status" value="1"/>
</dbReference>
<dbReference type="InterPro" id="IPR023210">
    <property type="entry name" value="NADP_OxRdtase_dom"/>
</dbReference>
<dbReference type="Gene3D" id="3.20.20.100">
    <property type="entry name" value="NADP-dependent oxidoreductase domain"/>
    <property type="match status" value="1"/>
</dbReference>
<reference evidence="2 3" key="1">
    <citation type="submission" date="2022-04" db="EMBL/GenBank/DDBJ databases">
        <title>Human microbiome associated bacterial genomes.</title>
        <authorList>
            <person name="Sandstrom S."/>
            <person name="Salamzade R."/>
            <person name="Kalan L.R."/>
        </authorList>
    </citation>
    <scope>NUCLEOTIDE SEQUENCE [LARGE SCALE GENOMIC DNA]</scope>
    <source>
        <strain evidence="3">p3-SID767</strain>
    </source>
</reference>
<protein>
    <submittedName>
        <fullName evidence="2">Aldo/keto reductase</fullName>
    </submittedName>
</protein>
<sequence length="73" mass="7866">MAELQELLKDKIGFGTAPLGNMFGDILQGEALATVQAAWDQGIRYFDTAPFYGAGLAAERVPSGDLLSCRMKE</sequence>
<accession>A0ABT2HR06</accession>
<dbReference type="Pfam" id="PF00248">
    <property type="entry name" value="Aldo_ket_red"/>
    <property type="match status" value="1"/>
</dbReference>
<dbReference type="Proteomes" id="UP001205046">
    <property type="component" value="Unassembled WGS sequence"/>
</dbReference>
<comment type="caution">
    <text evidence="2">The sequence shown here is derived from an EMBL/GenBank/DDBJ whole genome shotgun (WGS) entry which is preliminary data.</text>
</comment>
<proteinExistence type="predicted"/>
<evidence type="ECO:0000313" key="2">
    <source>
        <dbReference type="EMBL" id="MCT1607134.1"/>
    </source>
</evidence>
<evidence type="ECO:0000313" key="3">
    <source>
        <dbReference type="Proteomes" id="UP001205046"/>
    </source>
</evidence>
<dbReference type="SUPFAM" id="SSF51430">
    <property type="entry name" value="NAD(P)-linked oxidoreductase"/>
    <property type="match status" value="1"/>
</dbReference>
<dbReference type="InterPro" id="IPR036812">
    <property type="entry name" value="NAD(P)_OxRdtase_dom_sf"/>
</dbReference>
<dbReference type="RefSeq" id="WP_260073139.1">
    <property type="nucleotide sequence ID" value="NZ_JALXMO010000016.1"/>
</dbReference>
<name>A0ABT2HR06_9MICC</name>
<dbReference type="EMBL" id="JALXMO010000016">
    <property type="protein sequence ID" value="MCT1607134.1"/>
    <property type="molecule type" value="Genomic_DNA"/>
</dbReference>